<keyword evidence="2" id="KW-1185">Reference proteome</keyword>
<reference evidence="1 2" key="1">
    <citation type="submission" date="2019-08" db="EMBL/GenBank/DDBJ databases">
        <authorList>
            <person name="Peeters C."/>
        </authorList>
    </citation>
    <scope>NUCLEOTIDE SEQUENCE [LARGE SCALE GENOMIC DNA]</scope>
    <source>
        <strain evidence="1 2">LMG 31116</strain>
    </source>
</reference>
<evidence type="ECO:0000313" key="1">
    <source>
        <dbReference type="EMBL" id="VVD99791.1"/>
    </source>
</evidence>
<dbReference type="Proteomes" id="UP000368474">
    <property type="component" value="Unassembled WGS sequence"/>
</dbReference>
<dbReference type="GO" id="GO:0003824">
    <property type="term" value="F:catalytic activity"/>
    <property type="evidence" value="ECO:0007669"/>
    <property type="project" value="InterPro"/>
</dbReference>
<dbReference type="Pfam" id="PF11010">
    <property type="entry name" value="DUF2848"/>
    <property type="match status" value="1"/>
</dbReference>
<organism evidence="1 2">
    <name type="scientific">Pandoraea morbifera</name>
    <dbReference type="NCBI Taxonomy" id="2508300"/>
    <lineage>
        <taxon>Bacteria</taxon>
        <taxon>Pseudomonadati</taxon>
        <taxon>Pseudomonadota</taxon>
        <taxon>Betaproteobacteria</taxon>
        <taxon>Burkholderiales</taxon>
        <taxon>Burkholderiaceae</taxon>
        <taxon>Pandoraea</taxon>
    </lineage>
</organism>
<evidence type="ECO:0000313" key="2">
    <source>
        <dbReference type="Proteomes" id="UP000368474"/>
    </source>
</evidence>
<name>A0A5E4UIT1_9BURK</name>
<evidence type="ECO:0008006" key="3">
    <source>
        <dbReference type="Google" id="ProtNLM"/>
    </source>
</evidence>
<dbReference type="InterPro" id="IPR021269">
    <property type="entry name" value="DUF2848"/>
</dbReference>
<dbReference type="InterPro" id="IPR036663">
    <property type="entry name" value="Fumarylacetoacetase_C_sf"/>
</dbReference>
<dbReference type="EMBL" id="CABPSD010000005">
    <property type="protein sequence ID" value="VVD99791.1"/>
    <property type="molecule type" value="Genomic_DNA"/>
</dbReference>
<dbReference type="SUPFAM" id="SSF56529">
    <property type="entry name" value="FAH"/>
    <property type="match status" value="1"/>
</dbReference>
<accession>A0A5E4UIT1</accession>
<protein>
    <recommendedName>
        <fullName evidence="3">DUF2848 domain-containing protein</fullName>
    </recommendedName>
</protein>
<proteinExistence type="predicted"/>
<dbReference type="AlphaFoldDB" id="A0A5E4UIT1"/>
<dbReference type="RefSeq" id="WP_150566609.1">
    <property type="nucleotide sequence ID" value="NZ_CABPSD010000005.1"/>
</dbReference>
<sequence>MGSRLSFSVSAVGGNGTATRVDVPVDTLIIAGWAGRDRDAVEHHIAELAALGVRRPSSTPCFYRLSPALLSQDEAIDVVGQTSSGEAECVLVRHGDALLVSVGSDHTDREVEAYGVTVSKQICAKPVARDAWHLADVAAHWDRLELRSWVTCAGKRRLYQEGTVAGLLAPRELMARLEAGAGAGAGAVGIDGAVAAGSVGGLRSGAAMFCGTLAAIGGVAGGERFEIELHDPVLDRTIRHGYVTQALAIAD</sequence>
<gene>
    <name evidence="1" type="ORF">PMO31116_02043</name>
</gene>